<dbReference type="InterPro" id="IPR036397">
    <property type="entry name" value="RNaseH_sf"/>
</dbReference>
<dbReference type="InterPro" id="IPR004875">
    <property type="entry name" value="DDE_SF_endonuclease_dom"/>
</dbReference>
<accession>A0A814M1P3</accession>
<evidence type="ECO:0000313" key="3">
    <source>
        <dbReference type="EMBL" id="CAF1253744.1"/>
    </source>
</evidence>
<dbReference type="EMBL" id="CAJNOL010000972">
    <property type="protein sequence ID" value="CAF1253744.1"/>
    <property type="molecule type" value="Genomic_DNA"/>
</dbReference>
<reference evidence="2" key="1">
    <citation type="submission" date="2021-02" db="EMBL/GenBank/DDBJ databases">
        <authorList>
            <person name="Nowell W R."/>
        </authorList>
    </citation>
    <scope>NUCLEOTIDE SEQUENCE</scope>
</reference>
<evidence type="ECO:0000313" key="2">
    <source>
        <dbReference type="EMBL" id="CAF1070665.1"/>
    </source>
</evidence>
<keyword evidence="5" id="KW-1185">Reference proteome</keyword>
<dbReference type="Proteomes" id="UP000663870">
    <property type="component" value="Unassembled WGS sequence"/>
</dbReference>
<organism evidence="2 4">
    <name type="scientific">Rotaria sordida</name>
    <dbReference type="NCBI Taxonomy" id="392033"/>
    <lineage>
        <taxon>Eukaryota</taxon>
        <taxon>Metazoa</taxon>
        <taxon>Spiralia</taxon>
        <taxon>Gnathifera</taxon>
        <taxon>Rotifera</taxon>
        <taxon>Eurotatoria</taxon>
        <taxon>Bdelloidea</taxon>
        <taxon>Philodinida</taxon>
        <taxon>Philodinidae</taxon>
        <taxon>Rotaria</taxon>
    </lineage>
</organism>
<proteinExistence type="predicted"/>
<feature type="domain" description="DDE-1" evidence="1">
    <location>
        <begin position="228"/>
        <end position="331"/>
    </location>
</feature>
<name>A0A814M1P3_9BILA</name>
<sequence length="365" mass="42342">MANEYEKYTSTFKQKVLEEYRPGIYGSGFKSLAKRFKIKGGHHLIMCRYRQWDGTVQSLNAKPRTGRPRTLTNEEVERYVLNFVETMNNQHKPVDYKMVQNHVEVSLNRKVAIATIKRYGRTECGITSRTTHEITTRDSKYTVDENHWIEIGKFRKFLQRISNDRLIFIDEIAIYGIMPPLRTLVAPGHQSFVIVDKPSAYAERFDFIGAINGSKPIACMTLTPVDRKAKDIQGVRKEVIHEWIIKSLAPAINRLNIDRVHLICDRSRAHNRAEMMQAFIMGKCKSVINVHYMPTASAKYISPLDNPIWHSFRETVRKQHPLTISNLPSILSRTFYSLSRDQIMNAYRKCAITYGTDVFYDQPFT</sequence>
<dbReference type="GO" id="GO:0003676">
    <property type="term" value="F:nucleic acid binding"/>
    <property type="evidence" value="ECO:0007669"/>
    <property type="project" value="InterPro"/>
</dbReference>
<evidence type="ECO:0000313" key="5">
    <source>
        <dbReference type="Proteomes" id="UP000663870"/>
    </source>
</evidence>
<dbReference type="Gene3D" id="3.30.420.10">
    <property type="entry name" value="Ribonuclease H-like superfamily/Ribonuclease H"/>
    <property type="match status" value="1"/>
</dbReference>
<protein>
    <recommendedName>
        <fullName evidence="1">DDE-1 domain-containing protein</fullName>
    </recommendedName>
</protein>
<dbReference type="AlphaFoldDB" id="A0A814M1P3"/>
<gene>
    <name evidence="3" type="ORF">JXQ802_LOCUS27117</name>
    <name evidence="2" type="ORF">PYM288_LOCUS18141</name>
</gene>
<dbReference type="Proteomes" id="UP000663854">
    <property type="component" value="Unassembled WGS sequence"/>
</dbReference>
<dbReference type="Pfam" id="PF03184">
    <property type="entry name" value="DDE_1"/>
    <property type="match status" value="1"/>
</dbReference>
<evidence type="ECO:0000313" key="4">
    <source>
        <dbReference type="Proteomes" id="UP000663854"/>
    </source>
</evidence>
<evidence type="ECO:0000259" key="1">
    <source>
        <dbReference type="Pfam" id="PF03184"/>
    </source>
</evidence>
<dbReference type="EMBL" id="CAJNOH010000543">
    <property type="protein sequence ID" value="CAF1070665.1"/>
    <property type="molecule type" value="Genomic_DNA"/>
</dbReference>
<comment type="caution">
    <text evidence="2">The sequence shown here is derived from an EMBL/GenBank/DDBJ whole genome shotgun (WGS) entry which is preliminary data.</text>
</comment>